<dbReference type="GO" id="GO:0004181">
    <property type="term" value="F:metallocarboxypeptidase activity"/>
    <property type="evidence" value="ECO:0007669"/>
    <property type="project" value="InterPro"/>
</dbReference>
<dbReference type="AlphaFoldDB" id="A0A315Z762"/>
<organism evidence="9 10">
    <name type="scientific">Sediminitomix flava</name>
    <dbReference type="NCBI Taxonomy" id="379075"/>
    <lineage>
        <taxon>Bacteria</taxon>
        <taxon>Pseudomonadati</taxon>
        <taxon>Bacteroidota</taxon>
        <taxon>Cytophagia</taxon>
        <taxon>Cytophagales</taxon>
        <taxon>Flammeovirgaceae</taxon>
        <taxon>Sediminitomix</taxon>
    </lineage>
</organism>
<name>A0A315Z762_SEDFL</name>
<dbReference type="RefSeq" id="WP_109619459.1">
    <property type="nucleotide sequence ID" value="NZ_QGDO01000004.1"/>
</dbReference>
<evidence type="ECO:0000259" key="8">
    <source>
        <dbReference type="SMART" id="SM00631"/>
    </source>
</evidence>
<feature type="chain" id="PRO_5016252326" evidence="7">
    <location>
        <begin position="22"/>
        <end position="823"/>
    </location>
</feature>
<sequence length="823" mass="95025">MRYPTICLLIFLQLLVFSSKAQEVISPSEFLGYPLGSQFSFHHRVIDYFNEVANNSTRVQLEYYGKSIEGRPLVAAIISSEENLKNIDKIRANHLKTKKSKSDNSQNSDLPIVWLNYNIHGNEASCTETAMEVLYHLASLKAPIQDHWLDNMIVIIDPCANPDGRERYTNGFKQKLGQTANPNADSWEHQEEWPSARFNHYLFDLNRDWLWQTQIESQQRIALFQKWRPHVHVDFHEMYYESPYFFGPAAEPIHEQVTGWQREFHYIVSENNQRYFDKNNWAYFSEDLFDLLYPSYGDTWPLFNGSIGFTYEQGGHGKAGLVIKKNNGELLTLKQRITHHFTTSIATLEVVSQQKEKLLEEYTAYFEQKSEDVYKNYILKTNGQEDHVKALLKLLDKQEIEYHYASEQKKIKGFSYAFQEDFPYDLQKGDVVVPVKQTLGKLVTVLFEPQTVLTDSMTYDLTAWALPFVYGIEAYATKENIKTNSDTPFHKVKPSDIKDSEAYLLPWQSIEDASFLQELFKYQLKVRYVDQAFVTKNNRRVDNGTLIFLKEDNLQQADKFYSLLKYHAAKRGRQLIHITKKDMPKKKFPLVQKPNPLIIINDKIQATALGEVWHFMEQTLGVTPTIIQEKQLSILDSHKYSCIILVNGLYDTATIEKCLRLIRQDGKKVIALQKAMQQFAEVKETALAKSIRDVSSENSITKVQVFYQNRSSISENVAGSIFAAQIDSDQPVGYGYTRPLYLLKKSNDIYPLLNGADNVASFGNYPYMSGFAGHLFKDRIRNTLSIGSEKLGKGKLIYFVDSPIFRACWYGGMLSFANAIYFE</sequence>
<comment type="cofactor">
    <cofactor evidence="1">
        <name>Zn(2+)</name>
        <dbReference type="ChEBI" id="CHEBI:29105"/>
    </cofactor>
</comment>
<comment type="similarity">
    <text evidence="2">Belongs to the peptidase M14 family.</text>
</comment>
<reference evidence="9 10" key="1">
    <citation type="submission" date="2018-03" db="EMBL/GenBank/DDBJ databases">
        <title>Genomic Encyclopedia of Archaeal and Bacterial Type Strains, Phase II (KMG-II): from individual species to whole genera.</title>
        <authorList>
            <person name="Goeker M."/>
        </authorList>
    </citation>
    <scope>NUCLEOTIDE SEQUENCE [LARGE SCALE GENOMIC DNA]</scope>
    <source>
        <strain evidence="9 10">DSM 28229</strain>
    </source>
</reference>
<evidence type="ECO:0000313" key="10">
    <source>
        <dbReference type="Proteomes" id="UP000245535"/>
    </source>
</evidence>
<dbReference type="Gene3D" id="3.40.630.10">
    <property type="entry name" value="Zn peptidases"/>
    <property type="match status" value="1"/>
</dbReference>
<keyword evidence="3" id="KW-0645">Protease</keyword>
<dbReference type="InterPro" id="IPR000834">
    <property type="entry name" value="Peptidase_M14"/>
</dbReference>
<dbReference type="Pfam" id="PF00246">
    <property type="entry name" value="Peptidase_M14"/>
    <property type="match status" value="1"/>
</dbReference>
<keyword evidence="6" id="KW-0482">Metalloprotease</keyword>
<accession>A0A315Z762</accession>
<evidence type="ECO:0000256" key="1">
    <source>
        <dbReference type="ARBA" id="ARBA00001947"/>
    </source>
</evidence>
<proteinExistence type="inferred from homology"/>
<dbReference type="Proteomes" id="UP000245535">
    <property type="component" value="Unassembled WGS sequence"/>
</dbReference>
<evidence type="ECO:0000256" key="6">
    <source>
        <dbReference type="ARBA" id="ARBA00023049"/>
    </source>
</evidence>
<evidence type="ECO:0000256" key="2">
    <source>
        <dbReference type="ARBA" id="ARBA00005988"/>
    </source>
</evidence>
<dbReference type="SMART" id="SM00631">
    <property type="entry name" value="Zn_pept"/>
    <property type="match status" value="1"/>
</dbReference>
<keyword evidence="7" id="KW-0732">Signal</keyword>
<keyword evidence="5" id="KW-0862">Zinc</keyword>
<dbReference type="PANTHER" id="PTHR11705:SF143">
    <property type="entry name" value="SLL0236 PROTEIN"/>
    <property type="match status" value="1"/>
</dbReference>
<feature type="domain" description="Peptidase M14" evidence="8">
    <location>
        <begin position="39"/>
        <end position="343"/>
    </location>
</feature>
<dbReference type="OrthoDB" id="9758209at2"/>
<protein>
    <submittedName>
        <fullName evidence="9">Zinc carboxypeptidase</fullName>
    </submittedName>
</protein>
<keyword evidence="10" id="KW-1185">Reference proteome</keyword>
<dbReference type="SUPFAM" id="SSF53187">
    <property type="entry name" value="Zn-dependent exopeptidases"/>
    <property type="match status" value="1"/>
</dbReference>
<evidence type="ECO:0000256" key="5">
    <source>
        <dbReference type="ARBA" id="ARBA00022833"/>
    </source>
</evidence>
<dbReference type="GO" id="GO:0008270">
    <property type="term" value="F:zinc ion binding"/>
    <property type="evidence" value="ECO:0007669"/>
    <property type="project" value="InterPro"/>
</dbReference>
<keyword evidence="4" id="KW-0378">Hydrolase</keyword>
<evidence type="ECO:0000256" key="4">
    <source>
        <dbReference type="ARBA" id="ARBA00022801"/>
    </source>
</evidence>
<comment type="caution">
    <text evidence="9">The sequence shown here is derived from an EMBL/GenBank/DDBJ whole genome shotgun (WGS) entry which is preliminary data.</text>
</comment>
<dbReference type="EMBL" id="QGDO01000004">
    <property type="protein sequence ID" value="PWJ40751.1"/>
    <property type="molecule type" value="Genomic_DNA"/>
</dbReference>
<dbReference type="PANTHER" id="PTHR11705">
    <property type="entry name" value="PROTEASE FAMILY M14 CARBOXYPEPTIDASE A,B"/>
    <property type="match status" value="1"/>
</dbReference>
<dbReference type="GO" id="GO:0006508">
    <property type="term" value="P:proteolysis"/>
    <property type="evidence" value="ECO:0007669"/>
    <property type="project" value="UniProtKB-KW"/>
</dbReference>
<evidence type="ECO:0000313" key="9">
    <source>
        <dbReference type="EMBL" id="PWJ40751.1"/>
    </source>
</evidence>
<dbReference type="GO" id="GO:0005615">
    <property type="term" value="C:extracellular space"/>
    <property type="evidence" value="ECO:0007669"/>
    <property type="project" value="TreeGrafter"/>
</dbReference>
<gene>
    <name evidence="9" type="ORF">BC781_1049</name>
</gene>
<keyword evidence="9" id="KW-0121">Carboxypeptidase</keyword>
<feature type="signal peptide" evidence="7">
    <location>
        <begin position="1"/>
        <end position="21"/>
    </location>
</feature>
<evidence type="ECO:0000256" key="3">
    <source>
        <dbReference type="ARBA" id="ARBA00022670"/>
    </source>
</evidence>
<evidence type="ECO:0000256" key="7">
    <source>
        <dbReference type="SAM" id="SignalP"/>
    </source>
</evidence>